<dbReference type="InterPro" id="IPR015032">
    <property type="entry name" value="ThsB__TIR-like_domain"/>
</dbReference>
<sequence>MAYRNKTYVAFDGDNDMRYYQLMKAWKQSDNTAFNFYDAHDINSARDSSQEESIKRQLRERMANSKVFVLLIGEHTKYLRKFVKWEIELAIKKGLPIICVNLNKSKQRDNYCPSSLDGQLAIFIPFGNKIMQYALENWPSSHEQYRKEGKTGAYSYKDIVYQRLGI</sequence>
<dbReference type="Proteomes" id="UP000254924">
    <property type="component" value="Unassembled WGS sequence"/>
</dbReference>
<name>A0A380JZ60_9STRE</name>
<proteinExistence type="predicted"/>
<dbReference type="Gene3D" id="3.40.50.11200">
    <property type="match status" value="1"/>
</dbReference>
<gene>
    <name evidence="2" type="ORF">NCTC12224_00145</name>
</gene>
<evidence type="ECO:0000313" key="2">
    <source>
        <dbReference type="EMBL" id="SUN58121.1"/>
    </source>
</evidence>
<dbReference type="AlphaFoldDB" id="A0A380JZ60"/>
<feature type="domain" description="Thoeris protein ThsB TIR-like" evidence="1">
    <location>
        <begin position="8"/>
        <end position="106"/>
    </location>
</feature>
<organism evidence="2 3">
    <name type="scientific">Streptococcus hyointestinalis</name>
    <dbReference type="NCBI Taxonomy" id="1337"/>
    <lineage>
        <taxon>Bacteria</taxon>
        <taxon>Bacillati</taxon>
        <taxon>Bacillota</taxon>
        <taxon>Bacilli</taxon>
        <taxon>Lactobacillales</taxon>
        <taxon>Streptococcaceae</taxon>
        <taxon>Streptococcus</taxon>
    </lineage>
</organism>
<reference evidence="2 3" key="1">
    <citation type="submission" date="2018-06" db="EMBL/GenBank/DDBJ databases">
        <authorList>
            <consortium name="Pathogen Informatics"/>
            <person name="Doyle S."/>
        </authorList>
    </citation>
    <scope>NUCLEOTIDE SEQUENCE [LARGE SCALE GENOMIC DNA]</scope>
    <source>
        <strain evidence="2 3">NCTC12224</strain>
    </source>
</reference>
<protein>
    <submittedName>
        <fullName evidence="2">MTH538 TIR-like domain (DUF1863)</fullName>
    </submittedName>
</protein>
<dbReference type="OrthoDB" id="2218415at2"/>
<dbReference type="EMBL" id="UHFN01000002">
    <property type="protein sequence ID" value="SUN58121.1"/>
    <property type="molecule type" value="Genomic_DNA"/>
</dbReference>
<evidence type="ECO:0000313" key="3">
    <source>
        <dbReference type="Proteomes" id="UP000254924"/>
    </source>
</evidence>
<keyword evidence="3" id="KW-1185">Reference proteome</keyword>
<dbReference type="InterPro" id="IPR036490">
    <property type="entry name" value="ThsB_TIR-like_sf"/>
</dbReference>
<dbReference type="SUPFAM" id="SSF52206">
    <property type="entry name" value="Hypothetical protein MTH538"/>
    <property type="match status" value="1"/>
</dbReference>
<dbReference type="Pfam" id="PF08937">
    <property type="entry name" value="ThsB_TIR"/>
    <property type="match status" value="1"/>
</dbReference>
<accession>A0A380JZ60</accession>
<evidence type="ECO:0000259" key="1">
    <source>
        <dbReference type="Pfam" id="PF08937"/>
    </source>
</evidence>